<evidence type="ECO:0000256" key="27">
    <source>
        <dbReference type="SAM" id="MobiDB-lite"/>
    </source>
</evidence>
<keyword evidence="21" id="KW-0511">Multifunctional enzyme</keyword>
<feature type="domain" description="Penicillin-binding protein OB-like" evidence="31">
    <location>
        <begin position="318"/>
        <end position="422"/>
    </location>
</feature>
<dbReference type="InterPro" id="IPR012338">
    <property type="entry name" value="Beta-lactam/transpept-like"/>
</dbReference>
<evidence type="ECO:0000313" key="33">
    <source>
        <dbReference type="Proteomes" id="UP000295367"/>
    </source>
</evidence>
<evidence type="ECO:0000256" key="22">
    <source>
        <dbReference type="ARBA" id="ARBA00023316"/>
    </source>
</evidence>
<dbReference type="EMBL" id="SMCO01000021">
    <property type="protein sequence ID" value="TCV82403.1"/>
    <property type="molecule type" value="Genomic_DNA"/>
</dbReference>
<dbReference type="Pfam" id="PF00912">
    <property type="entry name" value="Transgly"/>
    <property type="match status" value="1"/>
</dbReference>
<evidence type="ECO:0000256" key="21">
    <source>
        <dbReference type="ARBA" id="ARBA00023268"/>
    </source>
</evidence>
<keyword evidence="14" id="KW-0378">Hydrolase</keyword>
<feature type="domain" description="Glycosyl transferase family 51" evidence="30">
    <location>
        <begin position="59"/>
        <end position="232"/>
    </location>
</feature>
<evidence type="ECO:0000256" key="10">
    <source>
        <dbReference type="ARBA" id="ARBA00022670"/>
    </source>
</evidence>
<accession>A0A4R3XXP0</accession>
<evidence type="ECO:0000256" key="4">
    <source>
        <dbReference type="ARBA" id="ARBA00007739"/>
    </source>
</evidence>
<dbReference type="GO" id="GO:0009252">
    <property type="term" value="P:peptidoglycan biosynthetic process"/>
    <property type="evidence" value="ECO:0007669"/>
    <property type="project" value="UniProtKB-UniPathway"/>
</dbReference>
<dbReference type="Gene3D" id="3.40.710.10">
    <property type="entry name" value="DD-peptidase/beta-lactamase superfamily"/>
    <property type="match status" value="2"/>
</dbReference>
<evidence type="ECO:0000256" key="16">
    <source>
        <dbReference type="ARBA" id="ARBA00022968"/>
    </source>
</evidence>
<dbReference type="GO" id="GO:0071555">
    <property type="term" value="P:cell wall organization"/>
    <property type="evidence" value="ECO:0007669"/>
    <property type="project" value="UniProtKB-KW"/>
</dbReference>
<name>A0A4R3XXP0_9PROT</name>
<feature type="region of interest" description="Disordered" evidence="27">
    <location>
        <begin position="753"/>
        <end position="777"/>
    </location>
</feature>
<keyword evidence="19 28" id="KW-0472">Membrane</keyword>
<evidence type="ECO:0000256" key="9">
    <source>
        <dbReference type="ARBA" id="ARBA00022645"/>
    </source>
</evidence>
<reference evidence="32 33" key="1">
    <citation type="submission" date="2019-03" db="EMBL/GenBank/DDBJ databases">
        <title>Genomic Encyclopedia of Type Strains, Phase IV (KMG-IV): sequencing the most valuable type-strain genomes for metagenomic binning, comparative biology and taxonomic classification.</title>
        <authorList>
            <person name="Goeker M."/>
        </authorList>
    </citation>
    <scope>NUCLEOTIDE SEQUENCE [LARGE SCALE GENOMIC DNA]</scope>
    <source>
        <strain evidence="32 33">DSM 100309</strain>
    </source>
</reference>
<keyword evidence="9" id="KW-0121">Carboxypeptidase</keyword>
<evidence type="ECO:0000256" key="28">
    <source>
        <dbReference type="SAM" id="Phobius"/>
    </source>
</evidence>
<dbReference type="NCBIfam" id="TIGR02074">
    <property type="entry name" value="PBP_1a_fam"/>
    <property type="match status" value="1"/>
</dbReference>
<keyword evidence="20" id="KW-0046">Antibiotic resistance</keyword>
<evidence type="ECO:0000256" key="24">
    <source>
        <dbReference type="ARBA" id="ARBA00044770"/>
    </source>
</evidence>
<evidence type="ECO:0000256" key="11">
    <source>
        <dbReference type="ARBA" id="ARBA00022676"/>
    </source>
</evidence>
<keyword evidence="11" id="KW-0328">Glycosyltransferase</keyword>
<keyword evidence="12" id="KW-0808">Transferase</keyword>
<evidence type="ECO:0000256" key="23">
    <source>
        <dbReference type="ARBA" id="ARBA00034000"/>
    </source>
</evidence>
<evidence type="ECO:0000259" key="29">
    <source>
        <dbReference type="Pfam" id="PF00905"/>
    </source>
</evidence>
<dbReference type="SUPFAM" id="SSF53955">
    <property type="entry name" value="Lysozyme-like"/>
    <property type="match status" value="1"/>
</dbReference>
<evidence type="ECO:0000256" key="14">
    <source>
        <dbReference type="ARBA" id="ARBA00022801"/>
    </source>
</evidence>
<dbReference type="InterPro" id="IPR001264">
    <property type="entry name" value="Glyco_trans_51"/>
</dbReference>
<dbReference type="GO" id="GO:0008658">
    <property type="term" value="F:penicillin binding"/>
    <property type="evidence" value="ECO:0007669"/>
    <property type="project" value="InterPro"/>
</dbReference>
<keyword evidence="8" id="KW-0997">Cell inner membrane</keyword>
<sequence>MFKRWWAFPTLILFSIGLFAAILIFLAAILIYPNLPSLEALTDYRPKIPLRIYTEDDVLIGEFGEERRVFAKIDKVPEIMKQAILAAEDDRFYQHGGVDYQGVARAALSNLTSGGAREGASTITMQVARNFFLSREKTLSRKFSEVMLALKIEHNLSKDQILELYINQIYLGQRAYGFATAAQVYFGKPLEKLNVAETSMLAGLPKAPSRYNPVVNPKRAKLRQQYVLRRMHDLHYIDDKQYEEAMAFALAVRKDMPAYEINADYVSEMVRQMMYEKYKEAAYTSGFKVYTTLRKSDQDAAQHAVIKGVLDYDRRHGYRGPEAFIQLQSDENGLEEFLEEALQDMAGSNGIIPAVVLTSSAKLVKAYVKGGEIVEISGDRLSFAQRFLDAKSQQKNKIQRGSLVRVVKDSKGFWQITQLPQVEAAFVSMNPQDGAIRSLVGGFDFERNKYNHVMQAMRQPGSSFKPFIYSAALEKGFTAATIINDAPIVIDPADTGGKLWEPKNYEGDYSGPLRFRTALTKSKNLVSIRILQAIGIPYTLDYITRFGLDASKQPPYLTMALGAGSVTPFQMASAYSVFANGGYRVPPYYVTRILDARGNVLALAKPTLAGQDAQQAIDPRNAFIMTTIMQDVVKRGTAARAMQLGRQDLAGKTGTTNDQVDAWFTGYQPGNLVAIAWVGFDQPRTLGGRETGAQAALPMWIDYMGKVLKGVPESVMNVPEGVVVAKINPQTGLREMDGGDGIAEYFYQENLPGESGSGMGDMQGGVKPSDEVRDQLF</sequence>
<dbReference type="PANTHER" id="PTHR32282">
    <property type="entry name" value="BINDING PROTEIN TRANSPEPTIDASE, PUTATIVE-RELATED"/>
    <property type="match status" value="1"/>
</dbReference>
<feature type="transmembrane region" description="Helical" evidence="28">
    <location>
        <begin position="12"/>
        <end position="32"/>
    </location>
</feature>
<dbReference type="InterPro" id="IPR050396">
    <property type="entry name" value="Glycosyltr_51/Transpeptidase"/>
</dbReference>
<comment type="pathway">
    <text evidence="2">Cell wall biogenesis; peptidoglycan biosynthesis.</text>
</comment>
<evidence type="ECO:0000256" key="13">
    <source>
        <dbReference type="ARBA" id="ARBA00022692"/>
    </source>
</evidence>
<comment type="catalytic activity">
    <reaction evidence="25">
        <text>[GlcNAc-(1-&gt;4)-Mur2Ac(oyl-L-Ala-gamma-D-Glu-L-Lys-D-Ala-D-Ala)](n)-di-trans,octa-cis-undecaprenyl diphosphate + beta-D-GlcNAc-(1-&gt;4)-Mur2Ac(oyl-L-Ala-gamma-D-Glu-L-Lys-D-Ala-D-Ala)-di-trans,octa-cis-undecaprenyl diphosphate = [GlcNAc-(1-&gt;4)-Mur2Ac(oyl-L-Ala-gamma-D-Glu-L-Lys-D-Ala-D-Ala)](n+1)-di-trans,octa-cis-undecaprenyl diphosphate + di-trans,octa-cis-undecaprenyl diphosphate + H(+)</text>
        <dbReference type="Rhea" id="RHEA:23708"/>
        <dbReference type="Rhea" id="RHEA-COMP:9602"/>
        <dbReference type="Rhea" id="RHEA-COMP:9603"/>
        <dbReference type="ChEBI" id="CHEBI:15378"/>
        <dbReference type="ChEBI" id="CHEBI:58405"/>
        <dbReference type="ChEBI" id="CHEBI:60033"/>
        <dbReference type="ChEBI" id="CHEBI:78435"/>
        <dbReference type="EC" id="2.4.99.28"/>
    </reaction>
</comment>
<keyword evidence="7" id="KW-1003">Cell membrane</keyword>
<evidence type="ECO:0000256" key="6">
    <source>
        <dbReference type="ARBA" id="ARBA00018638"/>
    </source>
</evidence>
<dbReference type="GO" id="GO:0009002">
    <property type="term" value="F:serine-type D-Ala-D-Ala carboxypeptidase activity"/>
    <property type="evidence" value="ECO:0007669"/>
    <property type="project" value="UniProtKB-EC"/>
</dbReference>
<comment type="catalytic activity">
    <reaction evidence="23">
        <text>Preferential cleavage: (Ac)2-L-Lys-D-Ala-|-D-Ala. Also transpeptidation of peptidyl-alanyl moieties that are N-acyl substituents of D-alanine.</text>
        <dbReference type="EC" id="3.4.16.4"/>
    </reaction>
</comment>
<keyword evidence="17" id="KW-0573">Peptidoglycan synthesis</keyword>
<evidence type="ECO:0000256" key="19">
    <source>
        <dbReference type="ARBA" id="ARBA00023136"/>
    </source>
</evidence>
<dbReference type="GO" id="GO:0030288">
    <property type="term" value="C:outer membrane-bounded periplasmic space"/>
    <property type="evidence" value="ECO:0007669"/>
    <property type="project" value="TreeGrafter"/>
</dbReference>
<evidence type="ECO:0000256" key="2">
    <source>
        <dbReference type="ARBA" id="ARBA00004752"/>
    </source>
</evidence>
<dbReference type="EC" id="3.4.16.4" evidence="5"/>
<comment type="subcellular location">
    <subcellularLocation>
        <location evidence="1">Cell inner membrane</location>
        <topology evidence="1">Single-pass type II membrane protein</topology>
    </subcellularLocation>
</comment>
<evidence type="ECO:0000256" key="20">
    <source>
        <dbReference type="ARBA" id="ARBA00023251"/>
    </source>
</evidence>
<evidence type="ECO:0000256" key="17">
    <source>
        <dbReference type="ARBA" id="ARBA00022984"/>
    </source>
</evidence>
<evidence type="ECO:0000259" key="30">
    <source>
        <dbReference type="Pfam" id="PF00912"/>
    </source>
</evidence>
<dbReference type="Proteomes" id="UP000295367">
    <property type="component" value="Unassembled WGS sequence"/>
</dbReference>
<proteinExistence type="inferred from homology"/>
<dbReference type="SUPFAM" id="SSF56601">
    <property type="entry name" value="beta-lactamase/transpeptidase-like"/>
    <property type="match status" value="1"/>
</dbReference>
<evidence type="ECO:0000256" key="5">
    <source>
        <dbReference type="ARBA" id="ARBA00012448"/>
    </source>
</evidence>
<dbReference type="InterPro" id="IPR036950">
    <property type="entry name" value="PBP_transglycosylase"/>
</dbReference>
<dbReference type="UniPathway" id="UPA00219"/>
<evidence type="ECO:0000256" key="25">
    <source>
        <dbReference type="ARBA" id="ARBA00049902"/>
    </source>
</evidence>
<comment type="pathway">
    <text evidence="26">Glycan biosynthesis.</text>
</comment>
<evidence type="ECO:0000256" key="3">
    <source>
        <dbReference type="ARBA" id="ARBA00007090"/>
    </source>
</evidence>
<feature type="compositionally biased region" description="Basic and acidic residues" evidence="27">
    <location>
        <begin position="768"/>
        <end position="777"/>
    </location>
</feature>
<gene>
    <name evidence="32" type="ORF">EDC63_12137</name>
</gene>
<dbReference type="GO" id="GO:0005886">
    <property type="term" value="C:plasma membrane"/>
    <property type="evidence" value="ECO:0007669"/>
    <property type="project" value="UniProtKB-SubCell"/>
</dbReference>
<keyword evidence="18 28" id="KW-1133">Transmembrane helix</keyword>
<evidence type="ECO:0000256" key="18">
    <source>
        <dbReference type="ARBA" id="ARBA00022989"/>
    </source>
</evidence>
<dbReference type="GO" id="GO:0046677">
    <property type="term" value="P:response to antibiotic"/>
    <property type="evidence" value="ECO:0007669"/>
    <property type="project" value="UniProtKB-KW"/>
</dbReference>
<dbReference type="InterPro" id="IPR001460">
    <property type="entry name" value="PCN-bd_Tpept"/>
</dbReference>
<comment type="caution">
    <text evidence="32">The sequence shown here is derived from an EMBL/GenBank/DDBJ whole genome shotgun (WGS) entry which is preliminary data.</text>
</comment>
<dbReference type="InterPro" id="IPR031376">
    <property type="entry name" value="PCB_OB"/>
</dbReference>
<evidence type="ECO:0000259" key="31">
    <source>
        <dbReference type="Pfam" id="PF17092"/>
    </source>
</evidence>
<protein>
    <recommendedName>
        <fullName evidence="6">Penicillin-binding protein 1A</fullName>
        <ecNumber evidence="24">2.4.99.28</ecNumber>
        <ecNumber evidence="5">3.4.16.4</ecNumber>
    </recommendedName>
</protein>
<evidence type="ECO:0000256" key="7">
    <source>
        <dbReference type="ARBA" id="ARBA00022475"/>
    </source>
</evidence>
<dbReference type="InterPro" id="IPR023346">
    <property type="entry name" value="Lysozyme-like_dom_sf"/>
</dbReference>
<dbReference type="EC" id="2.4.99.28" evidence="24"/>
<dbReference type="Pfam" id="PF17092">
    <property type="entry name" value="PCB_OB"/>
    <property type="match status" value="1"/>
</dbReference>
<keyword evidence="13 28" id="KW-0812">Transmembrane</keyword>
<dbReference type="Pfam" id="PF00905">
    <property type="entry name" value="Transpeptidase"/>
    <property type="match status" value="1"/>
</dbReference>
<evidence type="ECO:0000256" key="12">
    <source>
        <dbReference type="ARBA" id="ARBA00022679"/>
    </source>
</evidence>
<dbReference type="GO" id="GO:0006508">
    <property type="term" value="P:proteolysis"/>
    <property type="evidence" value="ECO:0007669"/>
    <property type="project" value="UniProtKB-KW"/>
</dbReference>
<keyword evidence="15" id="KW-0133">Cell shape</keyword>
<feature type="domain" description="Penicillin-binding protein transpeptidase" evidence="29">
    <location>
        <begin position="425"/>
        <end position="684"/>
    </location>
</feature>
<keyword evidence="33" id="KW-1185">Reference proteome</keyword>
<evidence type="ECO:0000256" key="8">
    <source>
        <dbReference type="ARBA" id="ARBA00022519"/>
    </source>
</evidence>
<comment type="similarity">
    <text evidence="3">In the C-terminal section; belongs to the transpeptidase family.</text>
</comment>
<dbReference type="AlphaFoldDB" id="A0A4R3XXP0"/>
<dbReference type="RefSeq" id="WP_124944768.1">
    <property type="nucleotide sequence ID" value="NZ_BHVT01000002.1"/>
</dbReference>
<keyword evidence="16" id="KW-0735">Signal-anchor</keyword>
<dbReference type="GO" id="GO:0008955">
    <property type="term" value="F:peptidoglycan glycosyltransferase activity"/>
    <property type="evidence" value="ECO:0007669"/>
    <property type="project" value="UniProtKB-EC"/>
</dbReference>
<dbReference type="GO" id="GO:0008360">
    <property type="term" value="P:regulation of cell shape"/>
    <property type="evidence" value="ECO:0007669"/>
    <property type="project" value="UniProtKB-KW"/>
</dbReference>
<dbReference type="Gene3D" id="1.10.3810.10">
    <property type="entry name" value="Biosynthetic peptidoglycan transglycosylase-like"/>
    <property type="match status" value="1"/>
</dbReference>
<dbReference type="FunFam" id="1.10.3810.10:FF:000003">
    <property type="entry name" value="Penicillin-binding protein 1a"/>
    <property type="match status" value="1"/>
</dbReference>
<dbReference type="PANTHER" id="PTHR32282:SF27">
    <property type="entry name" value="PENICILLIN-BINDING PROTEIN 1A"/>
    <property type="match status" value="1"/>
</dbReference>
<keyword evidence="10" id="KW-0645">Protease</keyword>
<dbReference type="OrthoDB" id="9766909at2"/>
<evidence type="ECO:0000256" key="26">
    <source>
        <dbReference type="ARBA" id="ARBA00060592"/>
    </source>
</evidence>
<evidence type="ECO:0000256" key="15">
    <source>
        <dbReference type="ARBA" id="ARBA00022960"/>
    </source>
</evidence>
<evidence type="ECO:0000313" key="32">
    <source>
        <dbReference type="EMBL" id="TCV82403.1"/>
    </source>
</evidence>
<keyword evidence="22" id="KW-0961">Cell wall biogenesis/degradation</keyword>
<organism evidence="32 33">
    <name type="scientific">Sulfurirhabdus autotrophica</name>
    <dbReference type="NCBI Taxonomy" id="1706046"/>
    <lineage>
        <taxon>Bacteria</taxon>
        <taxon>Pseudomonadati</taxon>
        <taxon>Pseudomonadota</taxon>
        <taxon>Betaproteobacteria</taxon>
        <taxon>Nitrosomonadales</taxon>
        <taxon>Sulfuricellaceae</taxon>
        <taxon>Sulfurirhabdus</taxon>
    </lineage>
</organism>
<evidence type="ECO:0000256" key="1">
    <source>
        <dbReference type="ARBA" id="ARBA00004249"/>
    </source>
</evidence>
<comment type="similarity">
    <text evidence="4">In the N-terminal section; belongs to the glycosyltransferase 51 family.</text>
</comment>